<reference evidence="1" key="1">
    <citation type="submission" date="2018-02" db="EMBL/GenBank/DDBJ databases">
        <title>Rhizophora mucronata_Transcriptome.</title>
        <authorList>
            <person name="Meera S.P."/>
            <person name="Sreeshan A."/>
            <person name="Augustine A."/>
        </authorList>
    </citation>
    <scope>NUCLEOTIDE SEQUENCE</scope>
    <source>
        <tissue evidence="1">Leaf</tissue>
    </source>
</reference>
<evidence type="ECO:0000313" key="1">
    <source>
        <dbReference type="EMBL" id="MBX20359.1"/>
    </source>
</evidence>
<dbReference type="EMBL" id="GGEC01039875">
    <property type="protein sequence ID" value="MBX20359.1"/>
    <property type="molecule type" value="Transcribed_RNA"/>
</dbReference>
<proteinExistence type="predicted"/>
<protein>
    <submittedName>
        <fullName evidence="1">Uncharacterized protein</fullName>
    </submittedName>
</protein>
<sequence length="15" mass="1708">MVNLSSHSTEVFYPP</sequence>
<organism evidence="1">
    <name type="scientific">Rhizophora mucronata</name>
    <name type="common">Asiatic mangrove</name>
    <dbReference type="NCBI Taxonomy" id="61149"/>
    <lineage>
        <taxon>Eukaryota</taxon>
        <taxon>Viridiplantae</taxon>
        <taxon>Streptophyta</taxon>
        <taxon>Embryophyta</taxon>
        <taxon>Tracheophyta</taxon>
        <taxon>Spermatophyta</taxon>
        <taxon>Magnoliopsida</taxon>
        <taxon>eudicotyledons</taxon>
        <taxon>Gunneridae</taxon>
        <taxon>Pentapetalae</taxon>
        <taxon>rosids</taxon>
        <taxon>fabids</taxon>
        <taxon>Malpighiales</taxon>
        <taxon>Rhizophoraceae</taxon>
        <taxon>Rhizophora</taxon>
    </lineage>
</organism>
<name>A0A2P2LQW0_RHIMU</name>
<accession>A0A2P2LQW0</accession>